<evidence type="ECO:0000256" key="1">
    <source>
        <dbReference type="SAM" id="Phobius"/>
    </source>
</evidence>
<keyword evidence="1" id="KW-0472">Membrane</keyword>
<keyword evidence="3" id="KW-1185">Reference proteome</keyword>
<evidence type="ECO:0000313" key="2">
    <source>
        <dbReference type="EMBL" id="OTF96712.1"/>
    </source>
</evidence>
<proteinExistence type="predicted"/>
<keyword evidence="1" id="KW-1133">Transmembrane helix</keyword>
<gene>
    <name evidence="2" type="ORF">HannXRQ_Chr15g0497181</name>
</gene>
<accession>A0A251SDW0</accession>
<dbReference type="InParanoid" id="A0A251SDW0"/>
<feature type="transmembrane region" description="Helical" evidence="1">
    <location>
        <begin position="16"/>
        <end position="37"/>
    </location>
</feature>
<reference evidence="3" key="1">
    <citation type="journal article" date="2017" name="Nature">
        <title>The sunflower genome provides insights into oil metabolism, flowering and Asterid evolution.</title>
        <authorList>
            <person name="Badouin H."/>
            <person name="Gouzy J."/>
            <person name="Grassa C.J."/>
            <person name="Murat F."/>
            <person name="Staton S.E."/>
            <person name="Cottret L."/>
            <person name="Lelandais-Briere C."/>
            <person name="Owens G.L."/>
            <person name="Carrere S."/>
            <person name="Mayjonade B."/>
            <person name="Legrand L."/>
            <person name="Gill N."/>
            <person name="Kane N.C."/>
            <person name="Bowers J.E."/>
            <person name="Hubner S."/>
            <person name="Bellec A."/>
            <person name="Berard A."/>
            <person name="Berges H."/>
            <person name="Blanchet N."/>
            <person name="Boniface M.C."/>
            <person name="Brunel D."/>
            <person name="Catrice O."/>
            <person name="Chaidir N."/>
            <person name="Claudel C."/>
            <person name="Donnadieu C."/>
            <person name="Faraut T."/>
            <person name="Fievet G."/>
            <person name="Helmstetter N."/>
            <person name="King M."/>
            <person name="Knapp S.J."/>
            <person name="Lai Z."/>
            <person name="Le Paslier M.C."/>
            <person name="Lippi Y."/>
            <person name="Lorenzon L."/>
            <person name="Mandel J.R."/>
            <person name="Marage G."/>
            <person name="Marchand G."/>
            <person name="Marquand E."/>
            <person name="Bret-Mestries E."/>
            <person name="Morien E."/>
            <person name="Nambeesan S."/>
            <person name="Nguyen T."/>
            <person name="Pegot-Espagnet P."/>
            <person name="Pouilly N."/>
            <person name="Raftis F."/>
            <person name="Sallet E."/>
            <person name="Schiex T."/>
            <person name="Thomas J."/>
            <person name="Vandecasteele C."/>
            <person name="Vares D."/>
            <person name="Vear F."/>
            <person name="Vautrin S."/>
            <person name="Crespi M."/>
            <person name="Mangin B."/>
            <person name="Burke J.M."/>
            <person name="Salse J."/>
            <person name="Munos S."/>
            <person name="Vincourt P."/>
            <person name="Rieseberg L.H."/>
            <person name="Langlade N.B."/>
        </authorList>
    </citation>
    <scope>NUCLEOTIDE SEQUENCE [LARGE SCALE GENOMIC DNA]</scope>
    <source>
        <strain evidence="3">cv. SF193</strain>
    </source>
</reference>
<name>A0A251SDW0_HELAN</name>
<dbReference type="EMBL" id="CM007904">
    <property type="protein sequence ID" value="OTF96712.1"/>
    <property type="molecule type" value="Genomic_DNA"/>
</dbReference>
<protein>
    <submittedName>
        <fullName evidence="2">Uncharacterized protein</fullName>
    </submittedName>
</protein>
<organism evidence="2 3">
    <name type="scientific">Helianthus annuus</name>
    <name type="common">Common sunflower</name>
    <dbReference type="NCBI Taxonomy" id="4232"/>
    <lineage>
        <taxon>Eukaryota</taxon>
        <taxon>Viridiplantae</taxon>
        <taxon>Streptophyta</taxon>
        <taxon>Embryophyta</taxon>
        <taxon>Tracheophyta</taxon>
        <taxon>Spermatophyta</taxon>
        <taxon>Magnoliopsida</taxon>
        <taxon>eudicotyledons</taxon>
        <taxon>Gunneridae</taxon>
        <taxon>Pentapetalae</taxon>
        <taxon>asterids</taxon>
        <taxon>campanulids</taxon>
        <taxon>Asterales</taxon>
        <taxon>Asteraceae</taxon>
        <taxon>Asteroideae</taxon>
        <taxon>Heliantheae alliance</taxon>
        <taxon>Heliantheae</taxon>
        <taxon>Helianthus</taxon>
    </lineage>
</organism>
<sequence length="60" mass="7403">MIHMPDFSLFLTHRHVPLIFTFLLLFFYLFLFLILIFNSKYLFFIGYLVHFVHTEPRTHP</sequence>
<dbReference type="Proteomes" id="UP000215914">
    <property type="component" value="Chromosome 15"/>
</dbReference>
<dbReference type="AlphaFoldDB" id="A0A251SDW0"/>
<evidence type="ECO:0000313" key="3">
    <source>
        <dbReference type="Proteomes" id="UP000215914"/>
    </source>
</evidence>
<keyword evidence="1" id="KW-0812">Transmembrane</keyword>